<dbReference type="Proteomes" id="UP000594638">
    <property type="component" value="Unassembled WGS sequence"/>
</dbReference>
<dbReference type="InterPro" id="IPR044965">
    <property type="entry name" value="Glyco_hydro_17_plant"/>
</dbReference>
<dbReference type="SUPFAM" id="SSF51445">
    <property type="entry name" value="(Trans)glycosidases"/>
    <property type="match status" value="1"/>
</dbReference>
<evidence type="ECO:0000256" key="3">
    <source>
        <dbReference type="ARBA" id="ARBA00023295"/>
    </source>
</evidence>
<evidence type="ECO:0000256" key="1">
    <source>
        <dbReference type="ARBA" id="ARBA00008773"/>
    </source>
</evidence>
<dbReference type="OrthoDB" id="941679at2759"/>
<dbReference type="InterPro" id="IPR017853">
    <property type="entry name" value="GH"/>
</dbReference>
<accession>A0A8S0Q4Y8</accession>
<dbReference type="Pfam" id="PF00332">
    <property type="entry name" value="Glyco_hydro_17"/>
    <property type="match status" value="1"/>
</dbReference>
<comment type="caution">
    <text evidence="5">The sequence shown here is derived from an EMBL/GenBank/DDBJ whole genome shotgun (WGS) entry which is preliminary data.</text>
</comment>
<organism evidence="5 6">
    <name type="scientific">Olea europaea subsp. europaea</name>
    <dbReference type="NCBI Taxonomy" id="158383"/>
    <lineage>
        <taxon>Eukaryota</taxon>
        <taxon>Viridiplantae</taxon>
        <taxon>Streptophyta</taxon>
        <taxon>Embryophyta</taxon>
        <taxon>Tracheophyta</taxon>
        <taxon>Spermatophyta</taxon>
        <taxon>Magnoliopsida</taxon>
        <taxon>eudicotyledons</taxon>
        <taxon>Gunneridae</taxon>
        <taxon>Pentapetalae</taxon>
        <taxon>asterids</taxon>
        <taxon>lamiids</taxon>
        <taxon>Lamiales</taxon>
        <taxon>Oleaceae</taxon>
        <taxon>Oleeae</taxon>
        <taxon>Olea</taxon>
    </lineage>
</organism>
<dbReference type="InterPro" id="IPR000490">
    <property type="entry name" value="Glyco_hydro_17"/>
</dbReference>
<sequence length="122" mass="13696">MAVLGQFSPPSSGAFHVSFVDALKDLLKFQSAHGSPFMINAFPFYYYENNRSPETLAFCLFQPNSGQLDLKSNITYMNMFDVEVDVVRSTLNAMGYKDMEIIVAHTGWPYEHSSNEVGPSLE</sequence>
<dbReference type="PANTHER" id="PTHR32227">
    <property type="entry name" value="GLUCAN ENDO-1,3-BETA-GLUCOSIDASE BG1-RELATED-RELATED"/>
    <property type="match status" value="1"/>
</dbReference>
<keyword evidence="2" id="KW-0378">Hydrolase</keyword>
<dbReference type="Gene3D" id="3.20.20.80">
    <property type="entry name" value="Glycosidases"/>
    <property type="match status" value="1"/>
</dbReference>
<evidence type="ECO:0000313" key="5">
    <source>
        <dbReference type="EMBL" id="CAA2962040.1"/>
    </source>
</evidence>
<dbReference type="GO" id="GO:0004553">
    <property type="term" value="F:hydrolase activity, hydrolyzing O-glycosyl compounds"/>
    <property type="evidence" value="ECO:0007669"/>
    <property type="project" value="InterPro"/>
</dbReference>
<comment type="similarity">
    <text evidence="1 4">Belongs to the glycosyl hydrolase 17 family.</text>
</comment>
<feature type="non-terminal residue" evidence="5">
    <location>
        <position position="122"/>
    </location>
</feature>
<protein>
    <submittedName>
        <fullName evidence="5">Glucan endo-1,3-beta-D-glucosidase-like</fullName>
    </submittedName>
</protein>
<evidence type="ECO:0000256" key="2">
    <source>
        <dbReference type="ARBA" id="ARBA00022801"/>
    </source>
</evidence>
<dbReference type="AlphaFoldDB" id="A0A8S0Q4Y8"/>
<evidence type="ECO:0000256" key="4">
    <source>
        <dbReference type="RuleBase" id="RU004335"/>
    </source>
</evidence>
<name>A0A8S0Q4Y8_OLEEU</name>
<evidence type="ECO:0000313" key="6">
    <source>
        <dbReference type="Proteomes" id="UP000594638"/>
    </source>
</evidence>
<keyword evidence="6" id="KW-1185">Reference proteome</keyword>
<reference evidence="5 6" key="1">
    <citation type="submission" date="2019-12" db="EMBL/GenBank/DDBJ databases">
        <authorList>
            <person name="Alioto T."/>
            <person name="Alioto T."/>
            <person name="Gomez Garrido J."/>
        </authorList>
    </citation>
    <scope>NUCLEOTIDE SEQUENCE [LARGE SCALE GENOMIC DNA]</scope>
</reference>
<keyword evidence="3" id="KW-0326">Glycosidase</keyword>
<gene>
    <name evidence="5" type="ORF">OLEA9_A092819</name>
</gene>
<dbReference type="GO" id="GO:0005975">
    <property type="term" value="P:carbohydrate metabolic process"/>
    <property type="evidence" value="ECO:0007669"/>
    <property type="project" value="InterPro"/>
</dbReference>
<proteinExistence type="inferred from homology"/>
<dbReference type="EMBL" id="CACTIH010000707">
    <property type="protein sequence ID" value="CAA2962040.1"/>
    <property type="molecule type" value="Genomic_DNA"/>
</dbReference>
<dbReference type="Gramene" id="OE9A092819T1">
    <property type="protein sequence ID" value="OE9A092819C1"/>
    <property type="gene ID" value="OE9A092819"/>
</dbReference>